<evidence type="ECO:0000313" key="3">
    <source>
        <dbReference type="EMBL" id="GAA2128861.1"/>
    </source>
</evidence>
<name>A0ABN2YKK7_9ACTN</name>
<feature type="domain" description="DUF2249" evidence="2">
    <location>
        <begin position="195"/>
        <end position="263"/>
    </location>
</feature>
<dbReference type="Pfam" id="PF10006">
    <property type="entry name" value="DUF2249"/>
    <property type="match status" value="1"/>
</dbReference>
<proteinExistence type="predicted"/>
<feature type="domain" description="Hemerythrin-like" evidence="1">
    <location>
        <begin position="15"/>
        <end position="141"/>
    </location>
</feature>
<dbReference type="InterPro" id="IPR018720">
    <property type="entry name" value="DUF2249"/>
</dbReference>
<comment type="caution">
    <text evidence="3">The sequence shown here is derived from an EMBL/GenBank/DDBJ whole genome shotgun (WGS) entry which is preliminary data.</text>
</comment>
<reference evidence="3 4" key="1">
    <citation type="journal article" date="2019" name="Int. J. Syst. Evol. Microbiol.">
        <title>The Global Catalogue of Microorganisms (GCM) 10K type strain sequencing project: providing services to taxonomists for standard genome sequencing and annotation.</title>
        <authorList>
            <consortium name="The Broad Institute Genomics Platform"/>
            <consortium name="The Broad Institute Genome Sequencing Center for Infectious Disease"/>
            <person name="Wu L."/>
            <person name="Ma J."/>
        </authorList>
    </citation>
    <scope>NUCLEOTIDE SEQUENCE [LARGE SCALE GENOMIC DNA]</scope>
    <source>
        <strain evidence="3 4">JCM 16021</strain>
    </source>
</reference>
<sequence>MSELVIASNQEDAHAAEAVKQHHAALAGALNLHTETLFTAATAGGPAAAEQARRDLVDWCERELVPHALAEEQALYPAAQATIEGRLLVEAMLGEHGVITGLVREVADSADLLRAAGSAAALRAIFDSHLTKENDLVVPLLAATPGVSLHDLLGGMHQLLGEAAETATAGGDPLDTGCGGHTCSCGEVDGPGYPELDVRSIPHAIRHATIFGALESVRPGAGLELVAPHDPLPLLDQINQRWPGAFAVAYTERGPEAWRLTLARTDA</sequence>
<evidence type="ECO:0008006" key="5">
    <source>
        <dbReference type="Google" id="ProtNLM"/>
    </source>
</evidence>
<accession>A0ABN2YKK7</accession>
<dbReference type="Gene3D" id="1.20.120.520">
    <property type="entry name" value="nmb1532 protein domain like"/>
    <property type="match status" value="1"/>
</dbReference>
<evidence type="ECO:0000313" key="4">
    <source>
        <dbReference type="Proteomes" id="UP001500575"/>
    </source>
</evidence>
<organism evidence="3 4">
    <name type="scientific">Nocardioides bigeumensis</name>
    <dbReference type="NCBI Taxonomy" id="433657"/>
    <lineage>
        <taxon>Bacteria</taxon>
        <taxon>Bacillati</taxon>
        <taxon>Actinomycetota</taxon>
        <taxon>Actinomycetes</taxon>
        <taxon>Propionibacteriales</taxon>
        <taxon>Nocardioidaceae</taxon>
        <taxon>Nocardioides</taxon>
    </lineage>
</organism>
<dbReference type="InterPro" id="IPR012312">
    <property type="entry name" value="Hemerythrin-like"/>
</dbReference>
<gene>
    <name evidence="3" type="ORF">GCM10009843_29810</name>
</gene>
<keyword evidence="4" id="KW-1185">Reference proteome</keyword>
<dbReference type="EMBL" id="BAAAQQ010000013">
    <property type="protein sequence ID" value="GAA2128861.1"/>
    <property type="molecule type" value="Genomic_DNA"/>
</dbReference>
<evidence type="ECO:0000259" key="2">
    <source>
        <dbReference type="Pfam" id="PF10006"/>
    </source>
</evidence>
<protein>
    <recommendedName>
        <fullName evidence="5">DUF2249 domain-containing protein</fullName>
    </recommendedName>
</protein>
<evidence type="ECO:0000259" key="1">
    <source>
        <dbReference type="Pfam" id="PF01814"/>
    </source>
</evidence>
<dbReference type="Pfam" id="PF01814">
    <property type="entry name" value="Hemerythrin"/>
    <property type="match status" value="1"/>
</dbReference>
<dbReference type="Proteomes" id="UP001500575">
    <property type="component" value="Unassembled WGS sequence"/>
</dbReference>